<dbReference type="Proteomes" id="UP000027456">
    <property type="component" value="Unassembled WGS sequence"/>
</dbReference>
<comment type="caution">
    <text evidence="2">The sequence shown here is derived from an EMBL/GenBank/DDBJ whole genome shotgun (WGS) entry which is preliminary data.</text>
</comment>
<dbReference type="Gene3D" id="1.10.10.1620">
    <property type="match status" value="1"/>
</dbReference>
<dbReference type="AlphaFoldDB" id="A0A074RHZ4"/>
<dbReference type="STRING" id="1423351.A0A074RHZ4"/>
<evidence type="ECO:0000259" key="1">
    <source>
        <dbReference type="Pfam" id="PF01593"/>
    </source>
</evidence>
<dbReference type="OrthoDB" id="7777654at2759"/>
<dbReference type="InterPro" id="IPR002937">
    <property type="entry name" value="Amino_oxidase"/>
</dbReference>
<reference evidence="2 3" key="1">
    <citation type="submission" date="2013-12" db="EMBL/GenBank/DDBJ databases">
        <authorList>
            <person name="Cubeta M."/>
            <person name="Pakala S."/>
            <person name="Fedorova N."/>
            <person name="Thomas E."/>
            <person name="Dean R."/>
            <person name="Jabaji S."/>
            <person name="Neate S."/>
            <person name="Toda T."/>
            <person name="Tavantzis S."/>
            <person name="Vilgalys R."/>
            <person name="Bharathan N."/>
            <person name="Pakala S."/>
            <person name="Losada L.S."/>
            <person name="Zafar N."/>
            <person name="Nierman W."/>
        </authorList>
    </citation>
    <scope>NUCLEOTIDE SEQUENCE [LARGE SCALE GENOMIC DNA]</scope>
    <source>
        <strain evidence="2 3">123E</strain>
    </source>
</reference>
<feature type="domain" description="Amine oxidase" evidence="1">
    <location>
        <begin position="63"/>
        <end position="559"/>
    </location>
</feature>
<dbReference type="Gene3D" id="3.50.50.60">
    <property type="entry name" value="FAD/NAD(P)-binding domain"/>
    <property type="match status" value="1"/>
</dbReference>
<name>A0A074RHZ4_9AGAM</name>
<dbReference type="SUPFAM" id="SSF54373">
    <property type="entry name" value="FAD-linked reductases, C-terminal domain"/>
    <property type="match status" value="1"/>
</dbReference>
<dbReference type="HOGENOM" id="CLU_004498_8_1_1"/>
<protein>
    <submittedName>
        <fullName evidence="2">L-amino acid oxidase</fullName>
    </submittedName>
</protein>
<evidence type="ECO:0000313" key="2">
    <source>
        <dbReference type="EMBL" id="KEP46404.1"/>
    </source>
</evidence>
<sequence>MADSSDPRPRLKYDAYAHHGRNIILKHFLANFPDHESMPLPPISSRTTDPAPLPVGILGAGAGGLYTALILQDLDIPYRILEANERVGGRLFTYSFPDSTGKPYNYYDVGAMRFPKTDFMERVFKLFRYPPFKGELEKKLQPYYFVAEKKNAFLDYNGVTRLQNQPRLPDPFKAAAVITSENKEKYITVGYEKIVNDVITPFATGIFNDLQKGTDKGWQKMMAYNKYSTRAYMSIKYSPTPSLGLPECPLPDDVVNWCETFDKSTGWYDRALSETVLEAIAFGWQPGPDPSPVKWFCIDGGAQEIAECMKNYIISCNPNNPNVLLYNSKVTSIKLNANSTMDVTTNSARHHEFSHVISTLPLGVLRTIDLTGAQLSPMQSNALRELTYGPSTKVGMQFKTAWWTNIDKLGIVGGQSYTDRPIRTIVYPSFGDVQKGKTTTLIASYCWTDDADRLGSMIDKVDVPLKERVLADLAAIHNLEIDFLRDQLIGYHAWSWPHDPLTMGAFAFFGPAKYENLYTSLNTFAANGHLHFAGEAISVRHAWVEGALDSAWRAVSELLTDPRNPWGDRLEKFYKNWGVNPEWVSKTDKHGLPVLKDGKIDRQDDLLLKHMVLTHPALFNL</sequence>
<dbReference type="Pfam" id="PF01593">
    <property type="entry name" value="Amino_oxidase"/>
    <property type="match status" value="1"/>
</dbReference>
<dbReference type="PANTHER" id="PTHR10742:SF342">
    <property type="entry name" value="AMINE OXIDASE"/>
    <property type="match status" value="1"/>
</dbReference>
<accession>A0A074RHZ4</accession>
<dbReference type="SUPFAM" id="SSF51905">
    <property type="entry name" value="FAD/NAD(P)-binding domain"/>
    <property type="match status" value="1"/>
</dbReference>
<dbReference type="InterPro" id="IPR050281">
    <property type="entry name" value="Flavin_monoamine_oxidase"/>
</dbReference>
<organism evidence="2 3">
    <name type="scientific">Rhizoctonia solani 123E</name>
    <dbReference type="NCBI Taxonomy" id="1423351"/>
    <lineage>
        <taxon>Eukaryota</taxon>
        <taxon>Fungi</taxon>
        <taxon>Dikarya</taxon>
        <taxon>Basidiomycota</taxon>
        <taxon>Agaricomycotina</taxon>
        <taxon>Agaricomycetes</taxon>
        <taxon>Cantharellales</taxon>
        <taxon>Ceratobasidiaceae</taxon>
        <taxon>Rhizoctonia</taxon>
    </lineage>
</organism>
<dbReference type="GO" id="GO:0001716">
    <property type="term" value="F:L-amino-acid oxidase activity"/>
    <property type="evidence" value="ECO:0007669"/>
    <property type="project" value="TreeGrafter"/>
</dbReference>
<gene>
    <name evidence="2" type="ORF">V565_200590</name>
</gene>
<dbReference type="GO" id="GO:0009063">
    <property type="term" value="P:amino acid catabolic process"/>
    <property type="evidence" value="ECO:0007669"/>
    <property type="project" value="TreeGrafter"/>
</dbReference>
<dbReference type="Gene3D" id="3.90.660.10">
    <property type="match status" value="1"/>
</dbReference>
<proteinExistence type="predicted"/>
<dbReference type="PANTHER" id="PTHR10742">
    <property type="entry name" value="FLAVIN MONOAMINE OXIDASE"/>
    <property type="match status" value="1"/>
</dbReference>
<evidence type="ECO:0000313" key="3">
    <source>
        <dbReference type="Proteomes" id="UP000027456"/>
    </source>
</evidence>
<dbReference type="InterPro" id="IPR036188">
    <property type="entry name" value="FAD/NAD-bd_sf"/>
</dbReference>
<keyword evidence="3" id="KW-1185">Reference proteome</keyword>
<dbReference type="EMBL" id="AZST01001118">
    <property type="protein sequence ID" value="KEP46404.1"/>
    <property type="molecule type" value="Genomic_DNA"/>
</dbReference>